<evidence type="ECO:0000313" key="2">
    <source>
        <dbReference type="EMBL" id="KAJ6228919.1"/>
    </source>
</evidence>
<dbReference type="Proteomes" id="UP001150062">
    <property type="component" value="Unassembled WGS sequence"/>
</dbReference>
<protein>
    <submittedName>
        <fullName evidence="2">Uncharacterized protein</fullName>
    </submittedName>
</protein>
<keyword evidence="3" id="KW-1185">Reference proteome</keyword>
<evidence type="ECO:0000313" key="3">
    <source>
        <dbReference type="Proteomes" id="UP001150062"/>
    </source>
</evidence>
<dbReference type="EMBL" id="JAOAOG010000325">
    <property type="protein sequence ID" value="KAJ6228919.1"/>
    <property type="molecule type" value="Genomic_DNA"/>
</dbReference>
<name>A0ABQ8XA15_9EUKA</name>
<accession>A0ABQ8XA15</accession>
<reference evidence="2" key="1">
    <citation type="submission" date="2022-08" db="EMBL/GenBank/DDBJ databases">
        <title>Novel sulfate-reducing endosymbionts in the free-living metamonad Anaeramoeba.</title>
        <authorList>
            <person name="Jerlstrom-Hultqvist J."/>
            <person name="Cepicka I."/>
            <person name="Gallot-Lavallee L."/>
            <person name="Salas-Leiva D."/>
            <person name="Curtis B.A."/>
            <person name="Zahonova K."/>
            <person name="Pipaliya S."/>
            <person name="Dacks J."/>
            <person name="Roger A.J."/>
        </authorList>
    </citation>
    <scope>NUCLEOTIDE SEQUENCE</scope>
    <source>
        <strain evidence="2">Schooner1</strain>
    </source>
</reference>
<evidence type="ECO:0000256" key="1">
    <source>
        <dbReference type="SAM" id="MobiDB-lite"/>
    </source>
</evidence>
<feature type="region of interest" description="Disordered" evidence="1">
    <location>
        <begin position="1"/>
        <end position="26"/>
    </location>
</feature>
<organism evidence="2 3">
    <name type="scientific">Anaeramoeba flamelloides</name>
    <dbReference type="NCBI Taxonomy" id="1746091"/>
    <lineage>
        <taxon>Eukaryota</taxon>
        <taxon>Metamonada</taxon>
        <taxon>Anaeramoebidae</taxon>
        <taxon>Anaeramoeba</taxon>
    </lineage>
</organism>
<proteinExistence type="predicted"/>
<comment type="caution">
    <text evidence="2">The sequence shown here is derived from an EMBL/GenBank/DDBJ whole genome shotgun (WGS) entry which is preliminary data.</text>
</comment>
<gene>
    <name evidence="2" type="ORF">M0813_08418</name>
</gene>
<sequence>MGSLNDIKNENEKIEKEIKKKQQKKKDLENEIVDLNHKMLENEMRHQNQKEEIMKKNREHRTGIFKENNHSFLPILDFVDLDKEYEFCFKCIKDELKDLEISHKQATLIGEIIFELVGELRFTKTNIKDEIGNSLIKNRNLYKEFNFDIIINLYSSMFWTRENKLEFINSNLKYHKYKLLTQEQIQAIKNIIFNCIHFWWRTYSSDKYNIIDLTSNNISKQLIYKEDDHLILKKIKLKKRGGREHVCPIFPQIVFDGKSITKIGVIAFLH</sequence>
<feature type="compositionally biased region" description="Basic and acidic residues" evidence="1">
    <location>
        <begin position="7"/>
        <end position="26"/>
    </location>
</feature>